<dbReference type="EMBL" id="LAZR01029564">
    <property type="protein sequence ID" value="KKL59214.1"/>
    <property type="molecule type" value="Genomic_DNA"/>
</dbReference>
<protein>
    <submittedName>
        <fullName evidence="2">Uncharacterized protein</fullName>
    </submittedName>
</protein>
<dbReference type="AlphaFoldDB" id="A0A0F9DC11"/>
<gene>
    <name evidence="2" type="ORF">LCGC14_2217630</name>
</gene>
<sequence>MQRMIGGMSKRVEELFTASENDVLRDTDLRQAPGPGAIGFWAASDVPDSTISIRVGGVSLINSQIVPDRGTDTPINENDQAPTAMSPTVGGELIQVDVVEATAMSMRLVAVFIAA</sequence>
<reference evidence="2" key="1">
    <citation type="journal article" date="2015" name="Nature">
        <title>Complex archaea that bridge the gap between prokaryotes and eukaryotes.</title>
        <authorList>
            <person name="Spang A."/>
            <person name="Saw J.H."/>
            <person name="Jorgensen S.L."/>
            <person name="Zaremba-Niedzwiedzka K."/>
            <person name="Martijn J."/>
            <person name="Lind A.E."/>
            <person name="van Eijk R."/>
            <person name="Schleper C."/>
            <person name="Guy L."/>
            <person name="Ettema T.J."/>
        </authorList>
    </citation>
    <scope>NUCLEOTIDE SEQUENCE</scope>
</reference>
<evidence type="ECO:0000256" key="1">
    <source>
        <dbReference type="SAM" id="MobiDB-lite"/>
    </source>
</evidence>
<accession>A0A0F9DC11</accession>
<organism evidence="2">
    <name type="scientific">marine sediment metagenome</name>
    <dbReference type="NCBI Taxonomy" id="412755"/>
    <lineage>
        <taxon>unclassified sequences</taxon>
        <taxon>metagenomes</taxon>
        <taxon>ecological metagenomes</taxon>
    </lineage>
</organism>
<name>A0A0F9DC11_9ZZZZ</name>
<comment type="caution">
    <text evidence="2">The sequence shown here is derived from an EMBL/GenBank/DDBJ whole genome shotgun (WGS) entry which is preliminary data.</text>
</comment>
<feature type="region of interest" description="Disordered" evidence="1">
    <location>
        <begin position="67"/>
        <end position="86"/>
    </location>
</feature>
<proteinExistence type="predicted"/>
<evidence type="ECO:0000313" key="2">
    <source>
        <dbReference type="EMBL" id="KKL59214.1"/>
    </source>
</evidence>
<feature type="compositionally biased region" description="Polar residues" evidence="1">
    <location>
        <begin position="73"/>
        <end position="86"/>
    </location>
</feature>